<evidence type="ECO:0000313" key="7">
    <source>
        <dbReference type="Proteomes" id="UP000199053"/>
    </source>
</evidence>
<dbReference type="CDD" id="cd00165">
    <property type="entry name" value="S4"/>
    <property type="match status" value="1"/>
</dbReference>
<evidence type="ECO:0000256" key="4">
    <source>
        <dbReference type="RuleBase" id="RU003887"/>
    </source>
</evidence>
<evidence type="ECO:0000313" key="6">
    <source>
        <dbReference type="EMBL" id="SDL21828.1"/>
    </source>
</evidence>
<dbReference type="GO" id="GO:0120159">
    <property type="term" value="F:rRNA pseudouridine synthase activity"/>
    <property type="evidence" value="ECO:0007669"/>
    <property type="project" value="UniProtKB-ARBA"/>
</dbReference>
<dbReference type="InterPro" id="IPR042092">
    <property type="entry name" value="PsdUridine_s_RsuA/RluB/E/F_cat"/>
</dbReference>
<dbReference type="STRING" id="246191.SAMN05660337_2494"/>
<evidence type="ECO:0000256" key="1">
    <source>
        <dbReference type="ARBA" id="ARBA00008348"/>
    </source>
</evidence>
<dbReference type="PANTHER" id="PTHR47683">
    <property type="entry name" value="PSEUDOURIDINE SYNTHASE FAMILY PROTEIN-RELATED"/>
    <property type="match status" value="1"/>
</dbReference>
<dbReference type="FunFam" id="3.10.290.10:FF:000003">
    <property type="entry name" value="Pseudouridine synthase"/>
    <property type="match status" value="1"/>
</dbReference>
<proteinExistence type="inferred from homology"/>
<keyword evidence="7" id="KW-1185">Reference proteome</keyword>
<evidence type="ECO:0000256" key="2">
    <source>
        <dbReference type="ARBA" id="ARBA00023235"/>
    </source>
</evidence>
<dbReference type="InterPro" id="IPR020094">
    <property type="entry name" value="TruA/RsuA/RluB/E/F_N"/>
</dbReference>
<dbReference type="EMBL" id="FNGA01000003">
    <property type="protein sequence ID" value="SDL21828.1"/>
    <property type="molecule type" value="Genomic_DNA"/>
</dbReference>
<sequence length="253" mass="28464">MADSTKNPETIRLNKFIASAGITSRRGADELINQGKVKINGERVDSPGVQVDPENDLVEVNGKPVKHDSQAENVYILLNKPIETVTTAKDPQKRKTVLDLLPLNFRQKRVFPVGRLDFYSEGLLILTTDGELCNRLTHPKWHLPKVYEVIVRGPVSPKNIAIMETGMCLCEGDRLAPVKVKILSEGKDTTKIEMILNQGVNRQIRRMFRDFDTTILKIKRSRQGKVELGDLPAGKWRELTSDEVKSLKKDVGL</sequence>
<dbReference type="SUPFAM" id="SSF55174">
    <property type="entry name" value="Alpha-L RNA-binding motif"/>
    <property type="match status" value="1"/>
</dbReference>
<evidence type="ECO:0000259" key="5">
    <source>
        <dbReference type="SMART" id="SM00363"/>
    </source>
</evidence>
<keyword evidence="2 4" id="KW-0413">Isomerase</keyword>
<dbReference type="EC" id="5.4.99.-" evidence="4"/>
<name>A0A1G9I9B2_9BACT</name>
<dbReference type="SMART" id="SM00363">
    <property type="entry name" value="S4"/>
    <property type="match status" value="1"/>
</dbReference>
<dbReference type="Gene3D" id="3.10.290.10">
    <property type="entry name" value="RNA-binding S4 domain"/>
    <property type="match status" value="1"/>
</dbReference>
<dbReference type="InterPro" id="IPR002942">
    <property type="entry name" value="S4_RNA-bd"/>
</dbReference>
<dbReference type="InterPro" id="IPR036986">
    <property type="entry name" value="S4_RNA-bd_sf"/>
</dbReference>
<dbReference type="SUPFAM" id="SSF55120">
    <property type="entry name" value="Pseudouridine synthase"/>
    <property type="match status" value="1"/>
</dbReference>
<dbReference type="GO" id="GO:0003723">
    <property type="term" value="F:RNA binding"/>
    <property type="evidence" value="ECO:0007669"/>
    <property type="project" value="UniProtKB-KW"/>
</dbReference>
<dbReference type="OrthoDB" id="9807213at2"/>
<dbReference type="Pfam" id="PF00849">
    <property type="entry name" value="PseudoU_synth_2"/>
    <property type="match status" value="1"/>
</dbReference>
<dbReference type="Proteomes" id="UP000199053">
    <property type="component" value="Unassembled WGS sequence"/>
</dbReference>
<organism evidence="6 7">
    <name type="scientific">Maridesulfovibrio ferrireducens</name>
    <dbReference type="NCBI Taxonomy" id="246191"/>
    <lineage>
        <taxon>Bacteria</taxon>
        <taxon>Pseudomonadati</taxon>
        <taxon>Thermodesulfobacteriota</taxon>
        <taxon>Desulfovibrionia</taxon>
        <taxon>Desulfovibrionales</taxon>
        <taxon>Desulfovibrionaceae</taxon>
        <taxon>Maridesulfovibrio</taxon>
    </lineage>
</organism>
<protein>
    <recommendedName>
        <fullName evidence="4">Pseudouridine synthase</fullName>
        <ecNumber evidence="4">5.4.99.-</ecNumber>
    </recommendedName>
</protein>
<dbReference type="PROSITE" id="PS50889">
    <property type="entry name" value="S4"/>
    <property type="match status" value="1"/>
</dbReference>
<dbReference type="NCBIfam" id="TIGR00093">
    <property type="entry name" value="pseudouridine synthase"/>
    <property type="match status" value="1"/>
</dbReference>
<feature type="domain" description="RNA-binding S4" evidence="5">
    <location>
        <begin position="11"/>
        <end position="70"/>
    </location>
</feature>
<evidence type="ECO:0000256" key="3">
    <source>
        <dbReference type="PROSITE-ProRule" id="PRU00182"/>
    </source>
</evidence>
<dbReference type="InterPro" id="IPR020103">
    <property type="entry name" value="PsdUridine_synth_cat_dom_sf"/>
</dbReference>
<dbReference type="AlphaFoldDB" id="A0A1G9I9B2"/>
<gene>
    <name evidence="6" type="ORF">SAMN05660337_2494</name>
</gene>
<dbReference type="PROSITE" id="PS01149">
    <property type="entry name" value="PSI_RSU"/>
    <property type="match status" value="1"/>
</dbReference>
<comment type="similarity">
    <text evidence="1 4">Belongs to the pseudouridine synthase RsuA family.</text>
</comment>
<reference evidence="7" key="1">
    <citation type="submission" date="2016-10" db="EMBL/GenBank/DDBJ databases">
        <authorList>
            <person name="Varghese N."/>
            <person name="Submissions S."/>
        </authorList>
    </citation>
    <scope>NUCLEOTIDE SEQUENCE [LARGE SCALE GENOMIC DNA]</scope>
    <source>
        <strain evidence="7">DSM 16995</strain>
    </source>
</reference>
<dbReference type="InterPro" id="IPR000748">
    <property type="entry name" value="PsdUridine_synth_RsuA/RluB/E/F"/>
</dbReference>
<dbReference type="Gene3D" id="3.30.70.580">
    <property type="entry name" value="Pseudouridine synthase I, catalytic domain, N-terminal subdomain"/>
    <property type="match status" value="1"/>
</dbReference>
<dbReference type="PANTHER" id="PTHR47683:SF2">
    <property type="entry name" value="RNA-BINDING S4 DOMAIN-CONTAINING PROTEIN"/>
    <property type="match status" value="1"/>
</dbReference>
<accession>A0A1G9I9B2</accession>
<dbReference type="InterPro" id="IPR050343">
    <property type="entry name" value="RsuA_PseudoU_synthase"/>
</dbReference>
<dbReference type="CDD" id="cd02870">
    <property type="entry name" value="PseudoU_synth_RsuA_like"/>
    <property type="match status" value="1"/>
</dbReference>
<dbReference type="InterPro" id="IPR018496">
    <property type="entry name" value="PsdUridine_synth_RsuA/RluB_CS"/>
</dbReference>
<dbReference type="RefSeq" id="WP_092161559.1">
    <property type="nucleotide sequence ID" value="NZ_FNGA01000003.1"/>
</dbReference>
<dbReference type="InterPro" id="IPR006145">
    <property type="entry name" value="PsdUridine_synth_RsuA/RluA"/>
</dbReference>
<dbReference type="GO" id="GO:0000455">
    <property type="term" value="P:enzyme-directed rRNA pseudouridine synthesis"/>
    <property type="evidence" value="ECO:0007669"/>
    <property type="project" value="UniProtKB-ARBA"/>
</dbReference>
<dbReference type="Pfam" id="PF01479">
    <property type="entry name" value="S4"/>
    <property type="match status" value="1"/>
</dbReference>
<dbReference type="Gene3D" id="3.30.70.1560">
    <property type="entry name" value="Alpha-L RNA-binding motif"/>
    <property type="match status" value="1"/>
</dbReference>
<keyword evidence="3" id="KW-0694">RNA-binding</keyword>